<dbReference type="Proteomes" id="UP000830115">
    <property type="component" value="Chromosome"/>
</dbReference>
<dbReference type="NCBIfam" id="NF040672">
    <property type="entry name" value="SCO2322_fam"/>
    <property type="match status" value="1"/>
</dbReference>
<protein>
    <recommendedName>
        <fullName evidence="5">MYXO-CTERM domain-containing protein</fullName>
    </recommendedName>
</protein>
<proteinExistence type="predicted"/>
<feature type="compositionally biased region" description="Basic and acidic residues" evidence="1">
    <location>
        <begin position="207"/>
        <end position="221"/>
    </location>
</feature>
<gene>
    <name evidence="3" type="ORF">K9S39_31405</name>
</gene>
<dbReference type="InterPro" id="IPR047703">
    <property type="entry name" value="SCO2322-like"/>
</dbReference>
<keyword evidence="2" id="KW-1133">Transmembrane helix</keyword>
<feature type="compositionally biased region" description="Low complexity" evidence="1">
    <location>
        <begin position="10"/>
        <end position="33"/>
    </location>
</feature>
<keyword evidence="4" id="KW-1185">Reference proteome</keyword>
<feature type="compositionally biased region" description="Low complexity" evidence="1">
    <location>
        <begin position="192"/>
        <end position="203"/>
    </location>
</feature>
<name>A0ABY4MK80_9ACTN</name>
<feature type="region of interest" description="Disordered" evidence="1">
    <location>
        <begin position="186"/>
        <end position="226"/>
    </location>
</feature>
<evidence type="ECO:0000256" key="2">
    <source>
        <dbReference type="SAM" id="Phobius"/>
    </source>
</evidence>
<dbReference type="EMBL" id="CP086322">
    <property type="protein sequence ID" value="UQA98010.1"/>
    <property type="molecule type" value="Genomic_DNA"/>
</dbReference>
<keyword evidence="2" id="KW-0472">Membrane</keyword>
<keyword evidence="2" id="KW-0812">Transmembrane</keyword>
<evidence type="ECO:0000256" key="1">
    <source>
        <dbReference type="SAM" id="MobiDB-lite"/>
    </source>
</evidence>
<dbReference type="InterPro" id="IPR047704">
    <property type="entry name" value="GPS-CTERM"/>
</dbReference>
<sequence>MVVVGTVTGPAAAPARAEAQAPNQAQAQAQAPDRAQAQKYRYWSFWTGKSGDSGGGKGAGSWAYAAEGPGTLRPADGTVEGFRFAVSADSASDGRPRATADFDAICHDTPATDGTKRLGVVIDFGTAADAPGGETPPKARTACAQVPEDASAGEALAQVARPLRYGSNALLCGIAGYPKAGCADEVSGTGGASSSSDASPRSGKPTAEARGDGGSDDRADGADGGPSAGVFGGIAAVVVLGAAAVWQARRRRG</sequence>
<dbReference type="NCBIfam" id="NF040681">
    <property type="entry name" value="GPS-CTERM"/>
    <property type="match status" value="1"/>
</dbReference>
<feature type="region of interest" description="Disordered" evidence="1">
    <location>
        <begin position="1"/>
        <end position="33"/>
    </location>
</feature>
<organism evidence="3 4">
    <name type="scientific">Streptomyces halobius</name>
    <dbReference type="NCBI Taxonomy" id="2879846"/>
    <lineage>
        <taxon>Bacteria</taxon>
        <taxon>Bacillati</taxon>
        <taxon>Actinomycetota</taxon>
        <taxon>Actinomycetes</taxon>
        <taxon>Kitasatosporales</taxon>
        <taxon>Streptomycetaceae</taxon>
        <taxon>Streptomyces</taxon>
    </lineage>
</organism>
<evidence type="ECO:0000313" key="4">
    <source>
        <dbReference type="Proteomes" id="UP000830115"/>
    </source>
</evidence>
<evidence type="ECO:0000313" key="3">
    <source>
        <dbReference type="EMBL" id="UQA98010.1"/>
    </source>
</evidence>
<feature type="transmembrane region" description="Helical" evidence="2">
    <location>
        <begin position="228"/>
        <end position="246"/>
    </location>
</feature>
<accession>A0ABY4MK80</accession>
<dbReference type="RefSeq" id="WP_248869036.1">
    <property type="nucleotide sequence ID" value="NZ_CP086322.1"/>
</dbReference>
<evidence type="ECO:0008006" key="5">
    <source>
        <dbReference type="Google" id="ProtNLM"/>
    </source>
</evidence>
<reference evidence="3" key="1">
    <citation type="submission" date="2021-10" db="EMBL/GenBank/DDBJ databases">
        <title>Streptomyces nigrumlapis sp.nov.,an antimicrobial producing actinobacterium isolated from Black Gobi rocks.</title>
        <authorList>
            <person name="Wen Y."/>
            <person name="Zhang W."/>
            <person name="Liu X.G."/>
        </authorList>
    </citation>
    <scope>NUCLEOTIDE SEQUENCE</scope>
    <source>
        <strain evidence="3">ST13-2-2</strain>
    </source>
</reference>